<gene>
    <name evidence="1" type="ORF">PAPOLLO_LOCUS15722</name>
</gene>
<organism evidence="1 2">
    <name type="scientific">Parnassius apollo</name>
    <name type="common">Apollo butterfly</name>
    <name type="synonym">Papilio apollo</name>
    <dbReference type="NCBI Taxonomy" id="110799"/>
    <lineage>
        <taxon>Eukaryota</taxon>
        <taxon>Metazoa</taxon>
        <taxon>Ecdysozoa</taxon>
        <taxon>Arthropoda</taxon>
        <taxon>Hexapoda</taxon>
        <taxon>Insecta</taxon>
        <taxon>Pterygota</taxon>
        <taxon>Neoptera</taxon>
        <taxon>Endopterygota</taxon>
        <taxon>Lepidoptera</taxon>
        <taxon>Glossata</taxon>
        <taxon>Ditrysia</taxon>
        <taxon>Papilionoidea</taxon>
        <taxon>Papilionidae</taxon>
        <taxon>Parnassiinae</taxon>
        <taxon>Parnassini</taxon>
        <taxon>Parnassius</taxon>
        <taxon>Parnassius</taxon>
    </lineage>
</organism>
<proteinExistence type="predicted"/>
<evidence type="ECO:0000313" key="1">
    <source>
        <dbReference type="EMBL" id="CAG5012069.1"/>
    </source>
</evidence>
<dbReference type="Proteomes" id="UP000691718">
    <property type="component" value="Unassembled WGS sequence"/>
</dbReference>
<dbReference type="EMBL" id="CAJQZP010001037">
    <property type="protein sequence ID" value="CAG5012069.1"/>
    <property type="molecule type" value="Genomic_DNA"/>
</dbReference>
<reference evidence="1" key="1">
    <citation type="submission" date="2021-04" db="EMBL/GenBank/DDBJ databases">
        <authorList>
            <person name="Tunstrom K."/>
        </authorList>
    </citation>
    <scope>NUCLEOTIDE SEQUENCE</scope>
</reference>
<dbReference type="AlphaFoldDB" id="A0A8S3XG06"/>
<keyword evidence="2" id="KW-1185">Reference proteome</keyword>
<protein>
    <submittedName>
        <fullName evidence="1">(apollo) hypothetical protein</fullName>
    </submittedName>
</protein>
<name>A0A8S3XG06_PARAO</name>
<accession>A0A8S3XG06</accession>
<comment type="caution">
    <text evidence="1">The sequence shown here is derived from an EMBL/GenBank/DDBJ whole genome shotgun (WGS) entry which is preliminary data.</text>
</comment>
<evidence type="ECO:0000313" key="2">
    <source>
        <dbReference type="Proteomes" id="UP000691718"/>
    </source>
</evidence>
<sequence>MPRPVNRNLLDPITDRDINPRPYLGYMFETAQHHLDSVILNAIRQRCSAFLLQLLKELQQRLPDNYKQLESMELLRPEEAIKPIKSNTIIDVAEISGFTPEIIDKTKLDNAEIQKQVKSEAGPSSYKLLHQQDDILPDVTIEKNQPETEKRNICSRRIVDIKYFFQNCK</sequence>